<dbReference type="InterPro" id="IPR009078">
    <property type="entry name" value="Ferritin-like_SF"/>
</dbReference>
<name>A0ABW5HFZ9_9PSEU</name>
<dbReference type="SUPFAM" id="SSF47240">
    <property type="entry name" value="Ferritin-like"/>
    <property type="match status" value="1"/>
</dbReference>
<keyword evidence="2" id="KW-1185">Reference proteome</keyword>
<accession>A0ABW5HFZ9</accession>
<evidence type="ECO:0000313" key="2">
    <source>
        <dbReference type="Proteomes" id="UP001597483"/>
    </source>
</evidence>
<organism evidence="1 2">
    <name type="scientific">Amycolatopsis silviterrae</name>
    <dbReference type="NCBI Taxonomy" id="1656914"/>
    <lineage>
        <taxon>Bacteria</taxon>
        <taxon>Bacillati</taxon>
        <taxon>Actinomycetota</taxon>
        <taxon>Actinomycetes</taxon>
        <taxon>Pseudonocardiales</taxon>
        <taxon>Pseudonocardiaceae</taxon>
        <taxon>Amycolatopsis</taxon>
    </lineage>
</organism>
<comment type="caution">
    <text evidence="1">The sequence shown here is derived from an EMBL/GenBank/DDBJ whole genome shotgun (WGS) entry which is preliminary data.</text>
</comment>
<sequence length="308" mass="34540">MTPGEYRSRFTEWDRRSWVRSKPRRDSPFTAGGHYFSPELCPLSACPEVRAASDDVRSALLVHSLYLHLEFTVRLEMGPVNEICALLRSPGFLPWLPAPMKDDVLRIYTDEAGHAEMSNKLKSAVLAETGVVPIDHRPRFLTELAALYSAELPVYRPLVKLFFAIVSETLITGTLTKLPKDPSVQPAVRELARDHAADEGLHHAFFRQLFELLWPRMPFPLRRKIGGLLPRVIHAFLWPDEPALLSVLRSMPGDFADPARIVAGMSASERTRDGMLRNAKPTLRMLRDNGVFADPPVAQAFLDAGLLA</sequence>
<evidence type="ECO:0000313" key="1">
    <source>
        <dbReference type="EMBL" id="MFD2472105.1"/>
    </source>
</evidence>
<dbReference type="InterPro" id="IPR012348">
    <property type="entry name" value="RNR-like"/>
</dbReference>
<dbReference type="EMBL" id="JBHUKS010000026">
    <property type="protein sequence ID" value="MFD2472105.1"/>
    <property type="molecule type" value="Genomic_DNA"/>
</dbReference>
<dbReference type="Pfam" id="PF11583">
    <property type="entry name" value="AurF"/>
    <property type="match status" value="1"/>
</dbReference>
<proteinExistence type="predicted"/>
<dbReference type="Proteomes" id="UP001597483">
    <property type="component" value="Unassembled WGS sequence"/>
</dbReference>
<dbReference type="Gene3D" id="1.10.620.20">
    <property type="entry name" value="Ribonucleotide Reductase, subunit A"/>
    <property type="match status" value="1"/>
</dbReference>
<dbReference type="RefSeq" id="WP_378309500.1">
    <property type="nucleotide sequence ID" value="NZ_JBHUKS010000026.1"/>
</dbReference>
<reference evidence="2" key="1">
    <citation type="journal article" date="2019" name="Int. J. Syst. Evol. Microbiol.">
        <title>The Global Catalogue of Microorganisms (GCM) 10K type strain sequencing project: providing services to taxonomists for standard genome sequencing and annotation.</title>
        <authorList>
            <consortium name="The Broad Institute Genomics Platform"/>
            <consortium name="The Broad Institute Genome Sequencing Center for Infectious Disease"/>
            <person name="Wu L."/>
            <person name="Ma J."/>
        </authorList>
    </citation>
    <scope>NUCLEOTIDE SEQUENCE [LARGE SCALE GENOMIC DNA]</scope>
    <source>
        <strain evidence="2">CGMCC 4.7641</strain>
    </source>
</reference>
<gene>
    <name evidence="1" type="ORF">ACFSVL_32240</name>
</gene>
<dbReference type="InterPro" id="IPR025859">
    <property type="entry name" value="AurF/CmlI"/>
</dbReference>
<protein>
    <submittedName>
        <fullName evidence="1">Diiron oxygenase</fullName>
    </submittedName>
</protein>